<gene>
    <name evidence="2" type="ORF">IF202_10585</name>
</gene>
<accession>A0ABR8NZP3</accession>
<evidence type="ECO:0000313" key="3">
    <source>
        <dbReference type="Proteomes" id="UP000604161"/>
    </source>
</evidence>
<proteinExistence type="predicted"/>
<organism evidence="2 3">
    <name type="scientific">Marinomonas colpomeniae</name>
    <dbReference type="NCBI Taxonomy" id="2774408"/>
    <lineage>
        <taxon>Bacteria</taxon>
        <taxon>Pseudomonadati</taxon>
        <taxon>Pseudomonadota</taxon>
        <taxon>Gammaproteobacteria</taxon>
        <taxon>Oceanospirillales</taxon>
        <taxon>Oceanospirillaceae</taxon>
        <taxon>Marinomonas</taxon>
    </lineage>
</organism>
<feature type="transmembrane region" description="Helical" evidence="1">
    <location>
        <begin position="32"/>
        <end position="51"/>
    </location>
</feature>
<reference evidence="2 3" key="1">
    <citation type="submission" date="2020-09" db="EMBL/GenBank/DDBJ databases">
        <title>Marinomonas sp. nov., isolated from the cysticercosis algae of Qingdao, China.</title>
        <authorList>
            <person name="Sun X."/>
        </authorList>
    </citation>
    <scope>NUCLEOTIDE SEQUENCE [LARGE SCALE GENOMIC DNA]</scope>
    <source>
        <strain evidence="2 3">SM2066</strain>
    </source>
</reference>
<keyword evidence="3" id="KW-1185">Reference proteome</keyword>
<evidence type="ECO:0000256" key="1">
    <source>
        <dbReference type="SAM" id="Phobius"/>
    </source>
</evidence>
<dbReference type="Proteomes" id="UP000604161">
    <property type="component" value="Unassembled WGS sequence"/>
</dbReference>
<keyword evidence="1" id="KW-0812">Transmembrane</keyword>
<comment type="caution">
    <text evidence="2">The sequence shown here is derived from an EMBL/GenBank/DDBJ whole genome shotgun (WGS) entry which is preliminary data.</text>
</comment>
<name>A0ABR8NZP3_9GAMM</name>
<keyword evidence="1" id="KW-1133">Transmembrane helix</keyword>
<feature type="transmembrane region" description="Helical" evidence="1">
    <location>
        <begin position="57"/>
        <end position="81"/>
    </location>
</feature>
<protein>
    <submittedName>
        <fullName evidence="2">Uncharacterized protein</fullName>
    </submittedName>
</protein>
<keyword evidence="1" id="KW-0472">Membrane</keyword>
<dbReference type="EMBL" id="JACYFC010000003">
    <property type="protein sequence ID" value="MBD5771496.1"/>
    <property type="molecule type" value="Genomic_DNA"/>
</dbReference>
<evidence type="ECO:0000313" key="2">
    <source>
        <dbReference type="EMBL" id="MBD5771496.1"/>
    </source>
</evidence>
<dbReference type="RefSeq" id="WP_191594873.1">
    <property type="nucleotide sequence ID" value="NZ_JACYFC010000003.1"/>
</dbReference>
<sequence length="92" mass="10246">MKDVMRKLCSPILGMFESGEGKYDYRKSHRTILLVLGTLCFIIASVSLFFTLKTGEFAGIIPITVFFITGLVCEIVGLLGSDQAVARIWKRN</sequence>